<sequence>MTWAAVLAAFPGALFAALVDRVLRPAPAAPVRGAHRRAAAARAADTAVFEEIPPGARWLVCDTTTCAHLTTRHVLDGSDYRCTSCNTIKGDL</sequence>
<dbReference type="GeneID" id="66854606"/>
<evidence type="ECO:0000313" key="2">
    <source>
        <dbReference type="Proteomes" id="UP000829494"/>
    </source>
</evidence>
<name>A0ABY3Z7H0_STRRM</name>
<dbReference type="RefSeq" id="WP_003981176.1">
    <property type="nucleotide sequence ID" value="NZ_CP043497.1"/>
</dbReference>
<dbReference type="Proteomes" id="UP000829494">
    <property type="component" value="Chromosome"/>
</dbReference>
<evidence type="ECO:0000313" key="1">
    <source>
        <dbReference type="EMBL" id="UNZ06260.1"/>
    </source>
</evidence>
<reference evidence="1 2" key="1">
    <citation type="submission" date="2022-03" db="EMBL/GenBank/DDBJ databases">
        <title>Complete genome of Streptomyces rimosus ssp. rimosus R7 (=ATCC 10970).</title>
        <authorList>
            <person name="Beganovic S."/>
            <person name="Ruckert C."/>
            <person name="Busche T."/>
            <person name="Kalinowski J."/>
            <person name="Wittmann C."/>
        </authorList>
    </citation>
    <scope>NUCLEOTIDE SEQUENCE [LARGE SCALE GENOMIC DNA]</scope>
    <source>
        <strain evidence="1 2">R7</strain>
    </source>
</reference>
<keyword evidence="2" id="KW-1185">Reference proteome</keyword>
<accession>A0ABY3Z7H0</accession>
<protein>
    <submittedName>
        <fullName evidence="1">Uncharacterized protein</fullName>
    </submittedName>
</protein>
<gene>
    <name evidence="1" type="ORF">SRIMR7_29340</name>
</gene>
<dbReference type="EMBL" id="CP094298">
    <property type="protein sequence ID" value="UNZ06260.1"/>
    <property type="molecule type" value="Genomic_DNA"/>
</dbReference>
<proteinExistence type="predicted"/>
<organism evidence="1 2">
    <name type="scientific">Streptomyces rimosus subsp. rimosus</name>
    <dbReference type="NCBI Taxonomy" id="132474"/>
    <lineage>
        <taxon>Bacteria</taxon>
        <taxon>Bacillati</taxon>
        <taxon>Actinomycetota</taxon>
        <taxon>Actinomycetes</taxon>
        <taxon>Kitasatosporales</taxon>
        <taxon>Streptomycetaceae</taxon>
        <taxon>Streptomyces</taxon>
    </lineage>
</organism>